<proteinExistence type="predicted"/>
<dbReference type="Proteomes" id="UP000315423">
    <property type="component" value="Unassembled WGS sequence"/>
</dbReference>
<name>A0AC61S9A5_9EURY</name>
<evidence type="ECO:0000313" key="1">
    <source>
        <dbReference type="EMBL" id="TKY91085.1"/>
    </source>
</evidence>
<comment type="caution">
    <text evidence="1">The sequence shown here is derived from an EMBL/GenBank/DDBJ whole genome shotgun (WGS) entry which is preliminary data.</text>
</comment>
<feature type="non-terminal residue" evidence="1">
    <location>
        <position position="1"/>
    </location>
</feature>
<protein>
    <submittedName>
        <fullName evidence="1">HD domain-containing protein</fullName>
    </submittedName>
</protein>
<evidence type="ECO:0000313" key="2">
    <source>
        <dbReference type="Proteomes" id="UP000315423"/>
    </source>
</evidence>
<dbReference type="EMBL" id="QYBA01000263">
    <property type="protein sequence ID" value="TKY91085.1"/>
    <property type="molecule type" value="Genomic_DNA"/>
</dbReference>
<accession>A0AC61S9A5</accession>
<organism evidence="1 2">
    <name type="scientific">Candidatus Methanomarinus sp</name>
    <dbReference type="NCBI Taxonomy" id="3386244"/>
    <lineage>
        <taxon>Archaea</taxon>
        <taxon>Methanobacteriati</taxon>
        <taxon>Methanobacteriota</taxon>
        <taxon>Stenosarchaea group</taxon>
        <taxon>Methanomicrobia</taxon>
        <taxon>Methanosarcinales</taxon>
        <taxon>ANME-2 cluster</taxon>
        <taxon>Candidatus Methanocomedenaceae</taxon>
        <taxon>Candidatus Methanomarinus</taxon>
    </lineage>
</organism>
<sequence length="173" mass="20203">LRACQYAISNNSLDPAGLQSMDDFGLENVLMNSGGYAAEMIKRIRERRLFKRSLYASPDSIDWNVVEQYQGNPQRLEWELCEQAHVPYGYILVDLPDMPEMAEMKAVIMFEGRMITLDEASPIVRNLEQAQMENWRVGVYTLPEYREKVTKVAREFFQVKKDIRQVNFSELLR</sequence>
<gene>
    <name evidence="1" type="ORF">C5S46_07655</name>
</gene>
<reference evidence="1" key="1">
    <citation type="submission" date="2018-09" db="EMBL/GenBank/DDBJ databases">
        <title>A genomic encyclopedia of anaerobic methanotrophic archaea.</title>
        <authorList>
            <person name="Skennerton C.T."/>
            <person name="Chadwick G.L."/>
            <person name="Laso-Perez R."/>
            <person name="Leu A.O."/>
            <person name="Speth D.R."/>
            <person name="Yu H."/>
            <person name="Morgan-Lang C."/>
            <person name="Hatzenpichler R."/>
            <person name="Goudeau D."/>
            <person name="Malmstrom R."/>
            <person name="Woyke T."/>
            <person name="Hallam S."/>
            <person name="Tyson G.W."/>
            <person name="Wegener G."/>
            <person name="Boetius A."/>
            <person name="Orphan V.J."/>
        </authorList>
    </citation>
    <scope>NUCLEOTIDE SEQUENCE</scope>
    <source>
        <strain evidence="1">CONS3730D10UFb2</strain>
    </source>
</reference>